<dbReference type="AlphaFoldDB" id="A0A6A6QA22"/>
<accession>A0A6A6QA22</accession>
<keyword evidence="2" id="KW-1185">Reference proteome</keyword>
<dbReference type="Proteomes" id="UP000799750">
    <property type="component" value="Unassembled WGS sequence"/>
</dbReference>
<organism evidence="1 2">
    <name type="scientific">Lophium mytilinum</name>
    <dbReference type="NCBI Taxonomy" id="390894"/>
    <lineage>
        <taxon>Eukaryota</taxon>
        <taxon>Fungi</taxon>
        <taxon>Dikarya</taxon>
        <taxon>Ascomycota</taxon>
        <taxon>Pezizomycotina</taxon>
        <taxon>Dothideomycetes</taxon>
        <taxon>Pleosporomycetidae</taxon>
        <taxon>Mytilinidiales</taxon>
        <taxon>Mytilinidiaceae</taxon>
        <taxon>Lophium</taxon>
    </lineage>
</organism>
<dbReference type="EMBL" id="MU004199">
    <property type="protein sequence ID" value="KAF2489185.1"/>
    <property type="molecule type" value="Genomic_DNA"/>
</dbReference>
<proteinExistence type="predicted"/>
<reference evidence="1" key="1">
    <citation type="journal article" date="2020" name="Stud. Mycol.">
        <title>101 Dothideomycetes genomes: a test case for predicting lifestyles and emergence of pathogens.</title>
        <authorList>
            <person name="Haridas S."/>
            <person name="Albert R."/>
            <person name="Binder M."/>
            <person name="Bloem J."/>
            <person name="Labutti K."/>
            <person name="Salamov A."/>
            <person name="Andreopoulos B."/>
            <person name="Baker S."/>
            <person name="Barry K."/>
            <person name="Bills G."/>
            <person name="Bluhm B."/>
            <person name="Cannon C."/>
            <person name="Castanera R."/>
            <person name="Culley D."/>
            <person name="Daum C."/>
            <person name="Ezra D."/>
            <person name="Gonzalez J."/>
            <person name="Henrissat B."/>
            <person name="Kuo A."/>
            <person name="Liang C."/>
            <person name="Lipzen A."/>
            <person name="Lutzoni F."/>
            <person name="Magnuson J."/>
            <person name="Mondo S."/>
            <person name="Nolan M."/>
            <person name="Ohm R."/>
            <person name="Pangilinan J."/>
            <person name="Park H.-J."/>
            <person name="Ramirez L."/>
            <person name="Alfaro M."/>
            <person name="Sun H."/>
            <person name="Tritt A."/>
            <person name="Yoshinaga Y."/>
            <person name="Zwiers L.-H."/>
            <person name="Turgeon B."/>
            <person name="Goodwin S."/>
            <person name="Spatafora J."/>
            <person name="Crous P."/>
            <person name="Grigoriev I."/>
        </authorList>
    </citation>
    <scope>NUCLEOTIDE SEQUENCE</scope>
    <source>
        <strain evidence="1">CBS 269.34</strain>
    </source>
</reference>
<evidence type="ECO:0000313" key="1">
    <source>
        <dbReference type="EMBL" id="KAF2489185.1"/>
    </source>
</evidence>
<sequence length="201" mass="22487">MFPLFVAEERWACNRWHLTQHRLCSRTYALAKYQVQTLPRRWNTAGPGPIASCGGERNAGLWRVAATCGCVSIRRPPPPAPPAPGETPVHQTAHTTIVKIGYESFLELLMIRIGTKIPEKPESRVLDCWNHGGTPHGAGIDRITVNSVTMPLYYILFRDHRDSSNSMGRPSLGRMSLKSARHTCSTNPSRSFVAHLRQSIY</sequence>
<evidence type="ECO:0000313" key="2">
    <source>
        <dbReference type="Proteomes" id="UP000799750"/>
    </source>
</evidence>
<protein>
    <submittedName>
        <fullName evidence="1">Uncharacterized protein</fullName>
    </submittedName>
</protein>
<name>A0A6A6QA22_9PEZI</name>
<gene>
    <name evidence="1" type="ORF">BU16DRAFT_175512</name>
</gene>